<dbReference type="Pfam" id="PF26408">
    <property type="entry name" value="DUF8106"/>
    <property type="match status" value="1"/>
</dbReference>
<gene>
    <name evidence="3" type="ORF">C447_07738</name>
</gene>
<comment type="caution">
    <text evidence="3">The sequence shown here is derived from an EMBL/GenBank/DDBJ whole genome shotgun (WGS) entry which is preliminary data.</text>
</comment>
<keyword evidence="4" id="KW-1185">Reference proteome</keyword>
<organism evidence="3 4">
    <name type="scientific">Halococcus hamelinensis 100A6</name>
    <dbReference type="NCBI Taxonomy" id="1132509"/>
    <lineage>
        <taxon>Archaea</taxon>
        <taxon>Methanobacteriati</taxon>
        <taxon>Methanobacteriota</taxon>
        <taxon>Stenosarchaea group</taxon>
        <taxon>Halobacteria</taxon>
        <taxon>Halobacteriales</taxon>
        <taxon>Halococcaceae</taxon>
        <taxon>Halococcus</taxon>
    </lineage>
</organism>
<dbReference type="EMBL" id="AOMB01000022">
    <property type="protein sequence ID" value="EMA39031.1"/>
    <property type="molecule type" value="Genomic_DNA"/>
</dbReference>
<protein>
    <recommendedName>
        <fullName evidence="2">DUF8106 domain-containing protein</fullName>
    </recommendedName>
</protein>
<dbReference type="AlphaFoldDB" id="M0M048"/>
<feature type="domain" description="DUF8106" evidence="2">
    <location>
        <begin position="24"/>
        <end position="68"/>
    </location>
</feature>
<feature type="region of interest" description="Disordered" evidence="1">
    <location>
        <begin position="1"/>
        <end position="25"/>
    </location>
</feature>
<dbReference type="Proteomes" id="UP000011566">
    <property type="component" value="Unassembled WGS sequence"/>
</dbReference>
<dbReference type="PATRIC" id="fig|1132509.6.peg.1757"/>
<name>M0M048_9EURY</name>
<evidence type="ECO:0000259" key="2">
    <source>
        <dbReference type="Pfam" id="PF26408"/>
    </source>
</evidence>
<evidence type="ECO:0000256" key="1">
    <source>
        <dbReference type="SAM" id="MobiDB-lite"/>
    </source>
</evidence>
<accession>M0M048</accession>
<feature type="region of interest" description="Disordered" evidence="1">
    <location>
        <begin position="65"/>
        <end position="89"/>
    </location>
</feature>
<feature type="compositionally biased region" description="Basic and acidic residues" evidence="1">
    <location>
        <begin position="68"/>
        <end position="79"/>
    </location>
</feature>
<reference evidence="3 4" key="1">
    <citation type="journal article" date="2014" name="PLoS Genet.">
        <title>Phylogenetically driven sequencing of extremely halophilic archaea reveals strategies for static and dynamic osmo-response.</title>
        <authorList>
            <person name="Becker E.A."/>
            <person name="Seitzer P.M."/>
            <person name="Tritt A."/>
            <person name="Larsen D."/>
            <person name="Krusor M."/>
            <person name="Yao A.I."/>
            <person name="Wu D."/>
            <person name="Madern D."/>
            <person name="Eisen J.A."/>
            <person name="Darling A.E."/>
            <person name="Facciotti M.T."/>
        </authorList>
    </citation>
    <scope>NUCLEOTIDE SEQUENCE [LARGE SCALE GENOMIC DNA]</scope>
    <source>
        <strain evidence="3 4">100A6</strain>
    </source>
</reference>
<dbReference type="InterPro" id="IPR058419">
    <property type="entry name" value="DUF8106"/>
</dbReference>
<evidence type="ECO:0000313" key="3">
    <source>
        <dbReference type="EMBL" id="EMA39031.1"/>
    </source>
</evidence>
<sequence length="125" mass="13649">MDRTNPRPDGGSGCAGAERASQRRKSVLVCPGCGREALATGDWDRESTDRESRIDLVCPECRTRLATRRSDPGTEHGRETPAPMLPGTTFPHLAVSTGLHVTAMQLDLWTRLWAPSTARHGRGRS</sequence>
<evidence type="ECO:0000313" key="4">
    <source>
        <dbReference type="Proteomes" id="UP000011566"/>
    </source>
</evidence>
<proteinExistence type="predicted"/>